<protein>
    <submittedName>
        <fullName evidence="3">N-acetylmannosaminyltransferase</fullName>
    </submittedName>
</protein>
<proteinExistence type="predicted"/>
<evidence type="ECO:0000313" key="4">
    <source>
        <dbReference type="Proteomes" id="UP000182110"/>
    </source>
</evidence>
<dbReference type="RefSeq" id="WP_072273297.1">
    <property type="nucleotide sequence ID" value="NZ_CCXW01000001.1"/>
</dbReference>
<evidence type="ECO:0000256" key="2">
    <source>
        <dbReference type="ARBA" id="ARBA00022679"/>
    </source>
</evidence>
<dbReference type="EMBL" id="CCXW01000001">
    <property type="protein sequence ID" value="CEG33848.1"/>
    <property type="molecule type" value="Genomic_DNA"/>
</dbReference>
<accession>A0AAN2TU82</accession>
<dbReference type="AlphaFoldDB" id="A0AAN2TU82"/>
<dbReference type="PANTHER" id="PTHR34136">
    <property type="match status" value="1"/>
</dbReference>
<dbReference type="PANTHER" id="PTHR34136:SF1">
    <property type="entry name" value="UDP-N-ACETYL-D-MANNOSAMINURONIC ACID TRANSFERASE"/>
    <property type="match status" value="1"/>
</dbReference>
<dbReference type="CDD" id="cd06533">
    <property type="entry name" value="Glyco_transf_WecG_TagA"/>
    <property type="match status" value="1"/>
</dbReference>
<name>A0AAN2TU82_9BACI</name>
<evidence type="ECO:0000313" key="3">
    <source>
        <dbReference type="EMBL" id="CEG33848.1"/>
    </source>
</evidence>
<keyword evidence="2" id="KW-0808">Transferase</keyword>
<reference evidence="3 4" key="1">
    <citation type="journal article" date="2014" name="Genome Announc.">
        <title>Genome Sequence of Bacillus simplex Strain P558, Isolated from a Human Fecal Sample.</title>
        <authorList>
            <person name="Croce O."/>
            <person name="Hugon P."/>
            <person name="Lagier J.C."/>
            <person name="Bibi F."/>
            <person name="Robert C."/>
            <person name="Azhar E.I."/>
            <person name="Raoult D."/>
            <person name="Fournier P.E."/>
        </authorList>
    </citation>
    <scope>NUCLEOTIDE SEQUENCE [LARGE SCALE GENOMIC DNA]</scope>
    <source>
        <strain evidence="3 4">P558</strain>
    </source>
</reference>
<keyword evidence="1" id="KW-0328">Glycosyltransferase</keyword>
<comment type="caution">
    <text evidence="3">The sequence shown here is derived from an EMBL/GenBank/DDBJ whole genome shotgun (WGS) entry which is preliminary data.</text>
</comment>
<evidence type="ECO:0000256" key="1">
    <source>
        <dbReference type="ARBA" id="ARBA00022676"/>
    </source>
</evidence>
<dbReference type="InterPro" id="IPR004629">
    <property type="entry name" value="WecG_TagA_CpsF"/>
</dbReference>
<keyword evidence="4" id="KW-1185">Reference proteome</keyword>
<dbReference type="GO" id="GO:0016758">
    <property type="term" value="F:hexosyltransferase activity"/>
    <property type="evidence" value="ECO:0007669"/>
    <property type="project" value="TreeGrafter"/>
</dbReference>
<dbReference type="Proteomes" id="UP000182110">
    <property type="component" value="Unassembled WGS sequence"/>
</dbReference>
<gene>
    <name evidence="3" type="primary">tagA</name>
    <name evidence="3" type="ORF">BN1180_04030</name>
</gene>
<dbReference type="NCBIfam" id="TIGR00696">
    <property type="entry name" value="wecG_tagA_cpsF"/>
    <property type="match status" value="1"/>
</dbReference>
<organism evidence="3 4">
    <name type="scientific">Peribacillus simplex</name>
    <dbReference type="NCBI Taxonomy" id="1478"/>
    <lineage>
        <taxon>Bacteria</taxon>
        <taxon>Bacillati</taxon>
        <taxon>Bacillota</taxon>
        <taxon>Bacilli</taxon>
        <taxon>Bacillales</taxon>
        <taxon>Bacillaceae</taxon>
        <taxon>Peribacillus</taxon>
    </lineage>
</organism>
<sequence length="270" mass="31044">MNYSKEVAVHKEFKRQVDKDEIPTCNILGVNIAAINMEWLLEYLKTNVKSESGNRLVGDYLCVSNVHTTVTSYEDTEYCKVQNNGLMAIPDGGPLSTVGRKRGHTDMSRTTGPSLMGKLFEVSLKNGYRHYFFGSTEETLEKLYTELEKNYPGIHIAGMYSPPFRPLTEKEDAAIVKHINETEPDFVWIGLGAPKQEKWMAEHQGKVNGLMIGVGAGFDYFAGNINRAPEWMQKSNMEWFYRLIQEPKRLFRRYFHTNTKFMWHALIRGK</sequence>
<dbReference type="Pfam" id="PF03808">
    <property type="entry name" value="Glyco_tran_WecG"/>
    <property type="match status" value="1"/>
</dbReference>